<feature type="transmembrane region" description="Helical" evidence="1">
    <location>
        <begin position="99"/>
        <end position="124"/>
    </location>
</feature>
<evidence type="ECO:0000256" key="1">
    <source>
        <dbReference type="SAM" id="Phobius"/>
    </source>
</evidence>
<keyword evidence="1" id="KW-0812">Transmembrane</keyword>
<dbReference type="AlphaFoldDB" id="A0A6J6ST10"/>
<evidence type="ECO:0000313" key="2">
    <source>
        <dbReference type="EMBL" id="CAB4738061.1"/>
    </source>
</evidence>
<feature type="transmembrane region" description="Helical" evidence="1">
    <location>
        <begin position="70"/>
        <end position="92"/>
    </location>
</feature>
<proteinExistence type="predicted"/>
<feature type="transmembrane region" description="Helical" evidence="1">
    <location>
        <begin position="36"/>
        <end position="64"/>
    </location>
</feature>
<name>A0A6J6ST10_9ZZZZ</name>
<reference evidence="2" key="1">
    <citation type="submission" date="2020-05" db="EMBL/GenBank/DDBJ databases">
        <authorList>
            <person name="Chiriac C."/>
            <person name="Salcher M."/>
            <person name="Ghai R."/>
            <person name="Kavagutti S V."/>
        </authorList>
    </citation>
    <scope>NUCLEOTIDE SEQUENCE</scope>
</reference>
<sequence>MWVRQTVICAIVILLAVMLQLTLLSRLGLPGATPDLVVVSVVALALAYGPLTGAVVGFAAGLVLGFTPPAGGVIGLQALIFLAIGFLTGAVIDPRDRTVPVLMGMVGLSTGAATLAYAVLIAGFGGKEVIWDTVPALVLTSSLYGLILAPMVVPTISWLVRRVTPEIAI</sequence>
<feature type="transmembrane region" description="Helical" evidence="1">
    <location>
        <begin position="6"/>
        <end position="24"/>
    </location>
</feature>
<gene>
    <name evidence="2" type="ORF">UFOPK2809_00161</name>
</gene>
<keyword evidence="1" id="KW-0472">Membrane</keyword>
<protein>
    <submittedName>
        <fullName evidence="2">Unannotated protein</fullName>
    </submittedName>
</protein>
<dbReference type="Gene3D" id="1.10.1760.20">
    <property type="match status" value="1"/>
</dbReference>
<keyword evidence="1" id="KW-1133">Transmembrane helix</keyword>
<feature type="transmembrane region" description="Helical" evidence="1">
    <location>
        <begin position="136"/>
        <end position="160"/>
    </location>
</feature>
<accession>A0A6J6ST10</accession>
<dbReference type="EMBL" id="CAEZZA010000011">
    <property type="protein sequence ID" value="CAB4738061.1"/>
    <property type="molecule type" value="Genomic_DNA"/>
</dbReference>
<organism evidence="2">
    <name type="scientific">freshwater metagenome</name>
    <dbReference type="NCBI Taxonomy" id="449393"/>
    <lineage>
        <taxon>unclassified sequences</taxon>
        <taxon>metagenomes</taxon>
        <taxon>ecological metagenomes</taxon>
    </lineage>
</organism>